<reference evidence="17 18" key="1">
    <citation type="submission" date="2019-03" db="EMBL/GenBank/DDBJ databases">
        <title>Subsurface microbial communities from deep shales in Ohio and West Virginia, USA.</title>
        <authorList>
            <person name="Wrighton K."/>
        </authorList>
    </citation>
    <scope>NUCLEOTIDE SEQUENCE [LARGE SCALE GENOMIC DNA]</scope>
    <source>
        <strain evidence="17 18">MSL 6dP</strain>
    </source>
</reference>
<evidence type="ECO:0000313" key="18">
    <source>
        <dbReference type="Proteomes" id="UP000295832"/>
    </source>
</evidence>
<comment type="function">
    <text evidence="11">Involved in the transmission of sensory signals from the chemoreceptors to the flagellar motors. CheA is autophosphorylated; it can transfer its phosphate group to either CheB or CheY.</text>
</comment>
<keyword evidence="7" id="KW-0547">Nucleotide-binding</keyword>
<feature type="coiled-coil region" evidence="13">
    <location>
        <begin position="11"/>
        <end position="38"/>
    </location>
</feature>
<dbReference type="InterPro" id="IPR005467">
    <property type="entry name" value="His_kinase_dom"/>
</dbReference>
<dbReference type="InterPro" id="IPR002545">
    <property type="entry name" value="CheW-lke_dom"/>
</dbReference>
<name>A0A4R8GPW7_9FIRM</name>
<evidence type="ECO:0000256" key="11">
    <source>
        <dbReference type="ARBA" id="ARBA00035100"/>
    </source>
</evidence>
<evidence type="ECO:0000256" key="7">
    <source>
        <dbReference type="ARBA" id="ARBA00022741"/>
    </source>
</evidence>
<sequence length="700" mass="79512">MGEEALVNIFIEEAKEILGELEIDLLQLENETENQELINKIFRSMHTLKGSAGLTGLSKIADFVHHAEDLLDQIRNNYLEINGEIISLLLESRDIVEEMLQEIINPGYVIDDQKIQEITKSFKYFLERKNSEEFNSKDAANKLEKSKVDEKVYRIKLKLNENVFETGTDPLALIKELEEFSEVLDNNINLSRIPEIYEMDPEKCYLTFTLLIKTQASIDRIREVFIFIEFDNEIEIEEITENFDFDQGLDISLADKLTGEILVEKGIITEDDVKDALEEQKKLGQILADSGKVSEKQIEKVVKEQKESRNVQEKSSIKVDTNKLEKLMNTMSELVISQAKVRELAFKEDGHKNTELLTAFDEVEKWIKDLQEEIMKVRMVPIANTFMRFRRLVRDLSRKQGKEIVLDIKGKETELDKNIIEKIADPLKHMIRNAIDHGIELAVEREEAGKSKEGKITLNAYHKEGHIVIEISDDGQGLDKAKILEKAKKKGIVGQKDDLKDEEIYNLIFAPGFSTAQKITETSGRGVGMDVVRSNIEKLRGTVNISTQRGKGTTFKLKLPLTLAIIDGMVVKVGEETFIIPLNSIYEFIQPLKKDLKTVKGKGEVVRVRDEYITLTRLHKVFNLEAKETDPTKAIVVIVHDEGKKTCLLVDEIIGQQQAVVKSLEENYTYVEGMAGATILGNGSVAMILDIATVIKMATR</sequence>
<feature type="domain" description="Histidine kinase" evidence="14">
    <location>
        <begin position="361"/>
        <end position="563"/>
    </location>
</feature>
<dbReference type="InterPro" id="IPR037257">
    <property type="entry name" value="T2SS_E_N_sf"/>
</dbReference>
<dbReference type="InterPro" id="IPR003594">
    <property type="entry name" value="HATPase_dom"/>
</dbReference>
<dbReference type="Gene3D" id="2.30.30.40">
    <property type="entry name" value="SH3 Domains"/>
    <property type="match status" value="1"/>
</dbReference>
<keyword evidence="13" id="KW-0175">Coiled coil</keyword>
<proteinExistence type="predicted"/>
<evidence type="ECO:0000259" key="16">
    <source>
        <dbReference type="PROSITE" id="PS50894"/>
    </source>
</evidence>
<evidence type="ECO:0000256" key="8">
    <source>
        <dbReference type="ARBA" id="ARBA00022777"/>
    </source>
</evidence>
<keyword evidence="8 17" id="KW-0418">Kinase</keyword>
<dbReference type="EMBL" id="SOEG01000035">
    <property type="protein sequence ID" value="TDX47825.1"/>
    <property type="molecule type" value="Genomic_DNA"/>
</dbReference>
<dbReference type="SUPFAM" id="SSF55874">
    <property type="entry name" value="ATPase domain of HSP90 chaperone/DNA topoisomerase II/histidine kinase"/>
    <property type="match status" value="1"/>
</dbReference>
<dbReference type="PRINTS" id="PR00344">
    <property type="entry name" value="BCTRLSENSOR"/>
</dbReference>
<organism evidence="17 18">
    <name type="scientific">Orenia marismortui</name>
    <dbReference type="NCBI Taxonomy" id="46469"/>
    <lineage>
        <taxon>Bacteria</taxon>
        <taxon>Bacillati</taxon>
        <taxon>Bacillota</taxon>
        <taxon>Clostridia</taxon>
        <taxon>Halanaerobiales</taxon>
        <taxon>Halobacteroidaceae</taxon>
        <taxon>Orenia</taxon>
    </lineage>
</organism>
<feature type="domain" description="HPt" evidence="16">
    <location>
        <begin position="1"/>
        <end position="103"/>
    </location>
</feature>
<dbReference type="Pfam" id="PF02895">
    <property type="entry name" value="H-kinase_dim"/>
    <property type="match status" value="1"/>
</dbReference>
<dbReference type="SUPFAM" id="SSF47226">
    <property type="entry name" value="Histidine-containing phosphotransfer domain, HPT domain"/>
    <property type="match status" value="1"/>
</dbReference>
<keyword evidence="4" id="KW-0145">Chemotaxis</keyword>
<dbReference type="GO" id="GO:0005524">
    <property type="term" value="F:ATP binding"/>
    <property type="evidence" value="ECO:0007669"/>
    <property type="project" value="UniProtKB-KW"/>
</dbReference>
<dbReference type="SMART" id="SM01231">
    <property type="entry name" value="H-kinase_dim"/>
    <property type="match status" value="1"/>
</dbReference>
<accession>A0A4R8GPW7</accession>
<dbReference type="SMART" id="SM00073">
    <property type="entry name" value="HPT"/>
    <property type="match status" value="1"/>
</dbReference>
<dbReference type="InterPro" id="IPR036890">
    <property type="entry name" value="HATPase_C_sf"/>
</dbReference>
<dbReference type="InterPro" id="IPR051315">
    <property type="entry name" value="Bact_Chemotaxis_CheA"/>
</dbReference>
<evidence type="ECO:0000256" key="13">
    <source>
        <dbReference type="SAM" id="Coils"/>
    </source>
</evidence>
<evidence type="ECO:0000256" key="12">
    <source>
        <dbReference type="PROSITE-ProRule" id="PRU00110"/>
    </source>
</evidence>
<evidence type="ECO:0000256" key="1">
    <source>
        <dbReference type="ARBA" id="ARBA00000085"/>
    </source>
</evidence>
<dbReference type="Pfam" id="PF02518">
    <property type="entry name" value="HATPase_c"/>
    <property type="match status" value="1"/>
</dbReference>
<evidence type="ECO:0000256" key="6">
    <source>
        <dbReference type="ARBA" id="ARBA00022679"/>
    </source>
</evidence>
<dbReference type="InterPro" id="IPR036061">
    <property type="entry name" value="CheW-like_dom_sf"/>
</dbReference>
<keyword evidence="9" id="KW-0067">ATP-binding</keyword>
<keyword evidence="18" id="KW-1185">Reference proteome</keyword>
<keyword evidence="5 12" id="KW-0597">Phosphoprotein</keyword>
<dbReference type="PANTHER" id="PTHR43395">
    <property type="entry name" value="SENSOR HISTIDINE KINASE CHEA"/>
    <property type="match status" value="1"/>
</dbReference>
<dbReference type="SMART" id="SM00387">
    <property type="entry name" value="HATPase_c"/>
    <property type="match status" value="1"/>
</dbReference>
<dbReference type="GO" id="GO:0000155">
    <property type="term" value="F:phosphorelay sensor kinase activity"/>
    <property type="evidence" value="ECO:0007669"/>
    <property type="project" value="InterPro"/>
</dbReference>
<dbReference type="Gene3D" id="1.10.287.560">
    <property type="entry name" value="Histidine kinase CheA-like, homodimeric domain"/>
    <property type="match status" value="1"/>
</dbReference>
<dbReference type="InterPro" id="IPR036641">
    <property type="entry name" value="HPT_dom_sf"/>
</dbReference>
<comment type="catalytic activity">
    <reaction evidence="1">
        <text>ATP + protein L-histidine = ADP + protein N-phospho-L-histidine.</text>
        <dbReference type="EC" id="2.7.13.3"/>
    </reaction>
</comment>
<dbReference type="SUPFAM" id="SSF47384">
    <property type="entry name" value="Homodimeric domain of signal transducing histidine kinase"/>
    <property type="match status" value="1"/>
</dbReference>
<evidence type="ECO:0000313" key="17">
    <source>
        <dbReference type="EMBL" id="TDX47825.1"/>
    </source>
</evidence>
<comment type="caution">
    <text evidence="17">The sequence shown here is derived from an EMBL/GenBank/DDBJ whole genome shotgun (WGS) entry which is preliminary data.</text>
</comment>
<dbReference type="InterPro" id="IPR037006">
    <property type="entry name" value="CheA-like_homodim_sf"/>
</dbReference>
<dbReference type="GO" id="GO:0005737">
    <property type="term" value="C:cytoplasm"/>
    <property type="evidence" value="ECO:0007669"/>
    <property type="project" value="InterPro"/>
</dbReference>
<dbReference type="InterPro" id="IPR004358">
    <property type="entry name" value="Sig_transdc_His_kin-like_C"/>
</dbReference>
<feature type="modified residue" description="Phosphohistidine" evidence="12">
    <location>
        <position position="46"/>
    </location>
</feature>
<dbReference type="SMART" id="SM00260">
    <property type="entry name" value="CheW"/>
    <property type="match status" value="1"/>
</dbReference>
<evidence type="ECO:0000256" key="9">
    <source>
        <dbReference type="ARBA" id="ARBA00022840"/>
    </source>
</evidence>
<keyword evidence="10" id="KW-0902">Two-component regulatory system</keyword>
<dbReference type="CDD" id="cd00088">
    <property type="entry name" value="HPT"/>
    <property type="match status" value="1"/>
</dbReference>
<evidence type="ECO:0000256" key="4">
    <source>
        <dbReference type="ARBA" id="ARBA00022500"/>
    </source>
</evidence>
<feature type="domain" description="CheW-like" evidence="15">
    <location>
        <begin position="565"/>
        <end position="700"/>
    </location>
</feature>
<dbReference type="Proteomes" id="UP000295832">
    <property type="component" value="Unassembled WGS sequence"/>
</dbReference>
<dbReference type="STRING" id="926561.GCA_000379025_00009"/>
<dbReference type="RefSeq" id="WP_134118494.1">
    <property type="nucleotide sequence ID" value="NZ_SOEG01000035.1"/>
</dbReference>
<keyword evidence="6" id="KW-0808">Transferase</keyword>
<dbReference type="CDD" id="cd16916">
    <property type="entry name" value="HATPase_CheA-like"/>
    <property type="match status" value="1"/>
</dbReference>
<dbReference type="PROSITE" id="PS50851">
    <property type="entry name" value="CHEW"/>
    <property type="match status" value="1"/>
</dbReference>
<dbReference type="InterPro" id="IPR036097">
    <property type="entry name" value="HisK_dim/P_sf"/>
</dbReference>
<dbReference type="SUPFAM" id="SSF50341">
    <property type="entry name" value="CheW-like"/>
    <property type="match status" value="1"/>
</dbReference>
<dbReference type="Pfam" id="PF01584">
    <property type="entry name" value="CheW"/>
    <property type="match status" value="1"/>
</dbReference>
<dbReference type="Pfam" id="PF01627">
    <property type="entry name" value="Hpt"/>
    <property type="match status" value="1"/>
</dbReference>
<dbReference type="PANTHER" id="PTHR43395:SF10">
    <property type="entry name" value="CHEMOTAXIS PROTEIN CHEA"/>
    <property type="match status" value="1"/>
</dbReference>
<dbReference type="Gene3D" id="1.20.120.160">
    <property type="entry name" value="HPT domain"/>
    <property type="match status" value="1"/>
</dbReference>
<dbReference type="InterPro" id="IPR004105">
    <property type="entry name" value="CheA-like_dim"/>
</dbReference>
<dbReference type="CDD" id="cd00731">
    <property type="entry name" value="CheA_reg"/>
    <property type="match status" value="1"/>
</dbReference>
<dbReference type="GO" id="GO:0006935">
    <property type="term" value="P:chemotaxis"/>
    <property type="evidence" value="ECO:0007669"/>
    <property type="project" value="UniProtKB-KW"/>
</dbReference>
<evidence type="ECO:0000256" key="5">
    <source>
        <dbReference type="ARBA" id="ARBA00022553"/>
    </source>
</evidence>
<evidence type="ECO:0000256" key="3">
    <source>
        <dbReference type="ARBA" id="ARBA00021495"/>
    </source>
</evidence>
<dbReference type="PROSITE" id="PS50109">
    <property type="entry name" value="HIS_KIN"/>
    <property type="match status" value="1"/>
</dbReference>
<dbReference type="InterPro" id="IPR008207">
    <property type="entry name" value="Sig_transdc_His_kin_Hpt_dom"/>
</dbReference>
<dbReference type="Gene3D" id="3.30.565.10">
    <property type="entry name" value="Histidine kinase-like ATPase, C-terminal domain"/>
    <property type="match status" value="1"/>
</dbReference>
<dbReference type="FunFam" id="2.30.30.40:FF:000048">
    <property type="entry name" value="Chemotaxis protein CheA, putative"/>
    <property type="match status" value="1"/>
</dbReference>
<evidence type="ECO:0000256" key="2">
    <source>
        <dbReference type="ARBA" id="ARBA00012438"/>
    </source>
</evidence>
<gene>
    <name evidence="17" type="ORF">C7959_13514</name>
</gene>
<evidence type="ECO:0000256" key="10">
    <source>
        <dbReference type="ARBA" id="ARBA00023012"/>
    </source>
</evidence>
<dbReference type="FunFam" id="3.30.565.10:FF:000016">
    <property type="entry name" value="Chemotaxis protein CheA, putative"/>
    <property type="match status" value="1"/>
</dbReference>
<protein>
    <recommendedName>
        <fullName evidence="3">Chemotaxis protein CheA</fullName>
        <ecNumber evidence="2">2.7.13.3</ecNumber>
    </recommendedName>
</protein>
<dbReference type="EC" id="2.7.13.3" evidence="2"/>
<dbReference type="SUPFAM" id="SSF160246">
    <property type="entry name" value="EspE N-terminal domain-like"/>
    <property type="match status" value="1"/>
</dbReference>
<evidence type="ECO:0000259" key="14">
    <source>
        <dbReference type="PROSITE" id="PS50109"/>
    </source>
</evidence>
<evidence type="ECO:0000259" key="15">
    <source>
        <dbReference type="PROSITE" id="PS50851"/>
    </source>
</evidence>
<dbReference type="AlphaFoldDB" id="A0A4R8GPW7"/>
<dbReference type="PROSITE" id="PS50894">
    <property type="entry name" value="HPT"/>
    <property type="match status" value="1"/>
</dbReference>